<evidence type="ECO:0000256" key="4">
    <source>
        <dbReference type="ARBA" id="ARBA00022980"/>
    </source>
</evidence>
<sequence length="216" mass="24331">MGQKINPQGFRTGILYDWKSIWYANKHTYADLVAQDHQIRRFLDEKLKLAGLSQVDIRRSINSIDVYVYVSRPGVVIGRGGANIEELKKDLIKLVNPKGRVHTNVNLHPMEIAQPDLSAKLIASQIAYQLERRYPHRRAKDQAIEKVMNAGAKGIKIVFSGRIGGADIGRQEKYTSGKIPTSTLRADIDFAHVPALTRSGYVGIKVWIYKGEKHTK</sequence>
<dbReference type="EMBL" id="CP047901">
    <property type="protein sequence ID" value="QHO63294.1"/>
    <property type="molecule type" value="Genomic_DNA"/>
</dbReference>
<dbReference type="InterPro" id="IPR036419">
    <property type="entry name" value="Ribosomal_S3_C_sf"/>
</dbReference>
<evidence type="ECO:0000259" key="10">
    <source>
        <dbReference type="PROSITE" id="PS50823"/>
    </source>
</evidence>
<comment type="subunit">
    <text evidence="8">Part of the 30S ribosomal subunit. Forms a tight complex with proteins S10 and S14.</text>
</comment>
<dbReference type="InterPro" id="IPR004044">
    <property type="entry name" value="KH_dom_type_2"/>
</dbReference>
<dbReference type="FunFam" id="3.30.300.20:FF:000001">
    <property type="entry name" value="30S ribosomal protein S3"/>
    <property type="match status" value="1"/>
</dbReference>
<keyword evidence="5 8" id="KW-0687">Ribonucleoprotein</keyword>
<dbReference type="Pfam" id="PF00189">
    <property type="entry name" value="Ribosomal_S3_C"/>
    <property type="match status" value="1"/>
</dbReference>
<dbReference type="PANTHER" id="PTHR11760">
    <property type="entry name" value="30S/40S RIBOSOMAL PROTEIN S3"/>
    <property type="match status" value="1"/>
</dbReference>
<evidence type="ECO:0000256" key="5">
    <source>
        <dbReference type="ARBA" id="ARBA00023274"/>
    </source>
</evidence>
<dbReference type="SUPFAM" id="SSF54821">
    <property type="entry name" value="Ribosomal protein S3 C-terminal domain"/>
    <property type="match status" value="1"/>
</dbReference>
<evidence type="ECO:0000256" key="8">
    <source>
        <dbReference type="HAMAP-Rule" id="MF_01309"/>
    </source>
</evidence>
<comment type="function">
    <text evidence="6 8">Binds the lower part of the 30S subunit head. Binds mRNA in the 70S ribosome, positioning it for translation.</text>
</comment>
<dbReference type="InterPro" id="IPR005704">
    <property type="entry name" value="Ribosomal_uS3_bac-typ"/>
</dbReference>
<comment type="similarity">
    <text evidence="1 8 9">Belongs to the universal ribosomal protein uS3 family.</text>
</comment>
<dbReference type="NCBIfam" id="TIGR01009">
    <property type="entry name" value="rpsC_bact"/>
    <property type="match status" value="1"/>
</dbReference>
<evidence type="ECO:0000313" key="12">
    <source>
        <dbReference type="Proteomes" id="UP000463983"/>
    </source>
</evidence>
<dbReference type="GO" id="GO:0003729">
    <property type="term" value="F:mRNA binding"/>
    <property type="evidence" value="ECO:0007669"/>
    <property type="project" value="UniProtKB-UniRule"/>
</dbReference>
<dbReference type="GO" id="GO:0006412">
    <property type="term" value="P:translation"/>
    <property type="evidence" value="ECO:0007669"/>
    <property type="project" value="UniProtKB-UniRule"/>
</dbReference>
<evidence type="ECO:0000256" key="9">
    <source>
        <dbReference type="RuleBase" id="RU003624"/>
    </source>
</evidence>
<dbReference type="InterPro" id="IPR015946">
    <property type="entry name" value="KH_dom-like_a/b"/>
</dbReference>
<name>A0A857N5P1_9BACT</name>
<keyword evidence="3 8" id="KW-0694">RNA-binding</keyword>
<evidence type="ECO:0000256" key="3">
    <source>
        <dbReference type="ARBA" id="ARBA00022884"/>
    </source>
</evidence>
<accession>A0A857N5P1</accession>
<dbReference type="PROSITE" id="PS00548">
    <property type="entry name" value="RIBOSOMAL_S3"/>
    <property type="match status" value="1"/>
</dbReference>
<keyword evidence="4 8" id="KW-0689">Ribosomal protein</keyword>
<dbReference type="AlphaFoldDB" id="A0A857N5P1"/>
<dbReference type="PANTHER" id="PTHR11760:SF19">
    <property type="entry name" value="SMALL RIBOSOMAL SUBUNIT PROTEIN US3C"/>
    <property type="match status" value="1"/>
</dbReference>
<dbReference type="Gene3D" id="3.30.300.20">
    <property type="match status" value="1"/>
</dbReference>
<dbReference type="InterPro" id="IPR001351">
    <property type="entry name" value="Ribosomal_uS3_C"/>
</dbReference>
<dbReference type="InterPro" id="IPR009019">
    <property type="entry name" value="KH_sf_prok-type"/>
</dbReference>
<dbReference type="GO" id="GO:0019843">
    <property type="term" value="F:rRNA binding"/>
    <property type="evidence" value="ECO:0007669"/>
    <property type="project" value="UniProtKB-UniRule"/>
</dbReference>
<evidence type="ECO:0000256" key="6">
    <source>
        <dbReference type="ARBA" id="ARBA00024998"/>
    </source>
</evidence>
<dbReference type="GO" id="GO:0003735">
    <property type="term" value="F:structural constituent of ribosome"/>
    <property type="evidence" value="ECO:0007669"/>
    <property type="project" value="InterPro"/>
</dbReference>
<evidence type="ECO:0000256" key="2">
    <source>
        <dbReference type="ARBA" id="ARBA00022730"/>
    </source>
</evidence>
<dbReference type="GO" id="GO:0022627">
    <property type="term" value="C:cytosolic small ribosomal subunit"/>
    <property type="evidence" value="ECO:0007669"/>
    <property type="project" value="TreeGrafter"/>
</dbReference>
<reference evidence="12" key="1">
    <citation type="journal article" date="2020" name="Microorganisms">
        <title>Complete Genome of a Member of a New Bacterial Lineage in the Microgenomates Group Reveals an Unusual Nucleotide Composition Disparity Between Two Strands of DNA and Limited Metabolic Potential.</title>
        <authorList>
            <person name="Kadnikov V.V."/>
            <person name="Mardanov A.V."/>
            <person name="Beletsky A.V."/>
            <person name="Karnachuk O.V."/>
            <person name="Ravin N.V."/>
        </authorList>
    </citation>
    <scope>NUCLEOTIDE SEQUENCE [LARGE SCALE GENOMIC DNA]</scope>
</reference>
<evidence type="ECO:0000313" key="11">
    <source>
        <dbReference type="EMBL" id="QHO63294.1"/>
    </source>
</evidence>
<dbReference type="SUPFAM" id="SSF54814">
    <property type="entry name" value="Prokaryotic type KH domain (KH-domain type II)"/>
    <property type="match status" value="1"/>
</dbReference>
<feature type="domain" description="KH type-2" evidence="10">
    <location>
        <begin position="39"/>
        <end position="113"/>
    </location>
</feature>
<dbReference type="RefSeq" id="WP_161931679.1">
    <property type="nucleotide sequence ID" value="NZ_CP047901.1"/>
</dbReference>
<dbReference type="PROSITE" id="PS50823">
    <property type="entry name" value="KH_TYPE_2"/>
    <property type="match status" value="1"/>
</dbReference>
<dbReference type="SMART" id="SM00322">
    <property type="entry name" value="KH"/>
    <property type="match status" value="1"/>
</dbReference>
<dbReference type="Pfam" id="PF07650">
    <property type="entry name" value="KH_2"/>
    <property type="match status" value="1"/>
</dbReference>
<keyword evidence="12" id="KW-1185">Reference proteome</keyword>
<dbReference type="Proteomes" id="UP000463983">
    <property type="component" value="Chromosome"/>
</dbReference>
<keyword evidence="2 8" id="KW-0699">rRNA-binding</keyword>
<dbReference type="HAMAP" id="MF_01309_B">
    <property type="entry name" value="Ribosomal_uS3_B"/>
    <property type="match status" value="1"/>
</dbReference>
<organism evidence="11 12">
    <name type="scientific">Candidatus Chazhemtobacterium aquaticus</name>
    <dbReference type="NCBI Taxonomy" id="2715735"/>
    <lineage>
        <taxon>Bacteria</taxon>
        <taxon>Candidatus Chazhemtobacteraceae</taxon>
        <taxon>Candidatus Chazhemtobacterium</taxon>
    </lineage>
</organism>
<dbReference type="Gene3D" id="3.30.1140.32">
    <property type="entry name" value="Ribosomal protein S3, C-terminal domain"/>
    <property type="match status" value="1"/>
</dbReference>
<dbReference type="InterPro" id="IPR057258">
    <property type="entry name" value="Ribosomal_uS3"/>
</dbReference>
<proteinExistence type="inferred from homology"/>
<dbReference type="InterPro" id="IPR004087">
    <property type="entry name" value="KH_dom"/>
</dbReference>
<dbReference type="KEGG" id="caqa:MICH65_0313"/>
<gene>
    <name evidence="8" type="primary">rpsC</name>
    <name evidence="11" type="ORF">MICH65_0313</name>
</gene>
<evidence type="ECO:0000256" key="1">
    <source>
        <dbReference type="ARBA" id="ARBA00010761"/>
    </source>
</evidence>
<dbReference type="CDD" id="cd02412">
    <property type="entry name" value="KH-II_30S_S3"/>
    <property type="match status" value="1"/>
</dbReference>
<dbReference type="InterPro" id="IPR018280">
    <property type="entry name" value="Ribosomal_uS3_CS"/>
</dbReference>
<evidence type="ECO:0000256" key="7">
    <source>
        <dbReference type="ARBA" id="ARBA00035257"/>
    </source>
</evidence>
<protein>
    <recommendedName>
        <fullName evidence="7 8">Small ribosomal subunit protein uS3</fullName>
    </recommendedName>
</protein>